<accession>A0AAV1R2E8</accession>
<dbReference type="AlphaFoldDB" id="A0AAV1R2E8"/>
<keyword evidence="2" id="KW-1185">Reference proteome</keyword>
<dbReference type="Proteomes" id="UP001314170">
    <property type="component" value="Unassembled WGS sequence"/>
</dbReference>
<sequence>MLSITPFHIGELDTQITFDSDRSTKKVEVRDNSLNPDIRLDHKKVVTDEKESEPSQAFKGQSLEDIKVEDEDIIVTEINHGWTIELSIPLKDRLKWSWELSVVVKVLGISIGYKTLCLQLKLYGMQPRHLG</sequence>
<reference evidence="1 2" key="1">
    <citation type="submission" date="2024-01" db="EMBL/GenBank/DDBJ databases">
        <authorList>
            <person name="Waweru B."/>
        </authorList>
    </citation>
    <scope>NUCLEOTIDE SEQUENCE [LARGE SCALE GENOMIC DNA]</scope>
</reference>
<proteinExistence type="predicted"/>
<evidence type="ECO:0000313" key="1">
    <source>
        <dbReference type="EMBL" id="CAK7326574.1"/>
    </source>
</evidence>
<gene>
    <name evidence="1" type="ORF">DCAF_LOCUS4276</name>
</gene>
<comment type="caution">
    <text evidence="1">The sequence shown here is derived from an EMBL/GenBank/DDBJ whole genome shotgun (WGS) entry which is preliminary data.</text>
</comment>
<protein>
    <submittedName>
        <fullName evidence="1">Uncharacterized protein</fullName>
    </submittedName>
</protein>
<evidence type="ECO:0000313" key="2">
    <source>
        <dbReference type="Proteomes" id="UP001314170"/>
    </source>
</evidence>
<dbReference type="EMBL" id="CAWUPB010000851">
    <property type="protein sequence ID" value="CAK7326574.1"/>
    <property type="molecule type" value="Genomic_DNA"/>
</dbReference>
<name>A0AAV1R2E8_9ROSI</name>
<organism evidence="1 2">
    <name type="scientific">Dovyalis caffra</name>
    <dbReference type="NCBI Taxonomy" id="77055"/>
    <lineage>
        <taxon>Eukaryota</taxon>
        <taxon>Viridiplantae</taxon>
        <taxon>Streptophyta</taxon>
        <taxon>Embryophyta</taxon>
        <taxon>Tracheophyta</taxon>
        <taxon>Spermatophyta</taxon>
        <taxon>Magnoliopsida</taxon>
        <taxon>eudicotyledons</taxon>
        <taxon>Gunneridae</taxon>
        <taxon>Pentapetalae</taxon>
        <taxon>rosids</taxon>
        <taxon>fabids</taxon>
        <taxon>Malpighiales</taxon>
        <taxon>Salicaceae</taxon>
        <taxon>Flacourtieae</taxon>
        <taxon>Dovyalis</taxon>
    </lineage>
</organism>